<feature type="region of interest" description="Disordered" evidence="1">
    <location>
        <begin position="1"/>
        <end position="22"/>
    </location>
</feature>
<accession>A0A1I0QTR4</accession>
<proteinExistence type="predicted"/>
<reference evidence="4" key="1">
    <citation type="submission" date="2016-10" db="EMBL/GenBank/DDBJ databases">
        <authorList>
            <person name="Varghese N."/>
        </authorList>
    </citation>
    <scope>NUCLEOTIDE SEQUENCE [LARGE SCALE GENOMIC DNA]</scope>
    <source>
        <strain evidence="4">CGMCC 1.12284</strain>
    </source>
</reference>
<dbReference type="eggNOG" id="arCOG02998">
    <property type="taxonomic scope" value="Archaea"/>
</dbReference>
<evidence type="ECO:0000313" key="3">
    <source>
        <dbReference type="EMBL" id="SEW30789.1"/>
    </source>
</evidence>
<dbReference type="EMBL" id="FOIS01000005">
    <property type="protein sequence ID" value="SEW30789.1"/>
    <property type="molecule type" value="Genomic_DNA"/>
</dbReference>
<gene>
    <name evidence="3" type="ORF">SAMN05216285_3903</name>
</gene>
<evidence type="ECO:0000256" key="1">
    <source>
        <dbReference type="SAM" id="MobiDB-lite"/>
    </source>
</evidence>
<name>A0A1I0QTR4_9EURY</name>
<dbReference type="SUPFAM" id="SSF51182">
    <property type="entry name" value="RmlC-like cupins"/>
    <property type="match status" value="1"/>
</dbReference>
<protein>
    <submittedName>
        <fullName evidence="3">Cupin domain-containing protein</fullName>
    </submittedName>
</protein>
<evidence type="ECO:0000313" key="4">
    <source>
        <dbReference type="Proteomes" id="UP000183275"/>
    </source>
</evidence>
<sequence>MEDGWKHVSLDDLEANPEKPGRRWEASPAFGIDAFNFNVAVLESDERLSQNHFHYHENQKELFYVVSGACRVETRDEGFTAGEDEIIAFREGPAGAHLVHNPFEEPCKLVAIGWPQDGRYPVRQLETAADVIDATGAERD</sequence>
<dbReference type="RefSeq" id="WP_049989197.1">
    <property type="nucleotide sequence ID" value="NZ_FOIS01000005.1"/>
</dbReference>
<dbReference type="AlphaFoldDB" id="A0A1I0QTR4"/>
<dbReference type="Gene3D" id="2.60.120.10">
    <property type="entry name" value="Jelly Rolls"/>
    <property type="match status" value="1"/>
</dbReference>
<dbReference type="STRING" id="1202768.SAMN05216285_3903"/>
<evidence type="ECO:0000259" key="2">
    <source>
        <dbReference type="Pfam" id="PF07883"/>
    </source>
</evidence>
<dbReference type="Pfam" id="PF07883">
    <property type="entry name" value="Cupin_2"/>
    <property type="match status" value="1"/>
</dbReference>
<dbReference type="Proteomes" id="UP000183275">
    <property type="component" value="Unassembled WGS sequence"/>
</dbReference>
<dbReference type="InterPro" id="IPR013096">
    <property type="entry name" value="Cupin_2"/>
</dbReference>
<feature type="domain" description="Cupin type-2" evidence="2">
    <location>
        <begin position="53"/>
        <end position="112"/>
    </location>
</feature>
<dbReference type="InterPro" id="IPR014710">
    <property type="entry name" value="RmlC-like_jellyroll"/>
</dbReference>
<organism evidence="3 4">
    <name type="scientific">Natrinema salifodinae</name>
    <dbReference type="NCBI Taxonomy" id="1202768"/>
    <lineage>
        <taxon>Archaea</taxon>
        <taxon>Methanobacteriati</taxon>
        <taxon>Methanobacteriota</taxon>
        <taxon>Stenosarchaea group</taxon>
        <taxon>Halobacteria</taxon>
        <taxon>Halobacteriales</taxon>
        <taxon>Natrialbaceae</taxon>
        <taxon>Natrinema</taxon>
    </lineage>
</organism>
<keyword evidence="4" id="KW-1185">Reference proteome</keyword>
<dbReference type="InterPro" id="IPR011051">
    <property type="entry name" value="RmlC_Cupin_sf"/>
</dbReference>
<dbReference type="OrthoDB" id="192542at2157"/>